<keyword evidence="2 4" id="KW-0808">Transferase</keyword>
<dbReference type="GO" id="GO:0008374">
    <property type="term" value="F:O-acyltransferase activity"/>
    <property type="evidence" value="ECO:0007669"/>
    <property type="project" value="TreeGrafter"/>
</dbReference>
<dbReference type="EMBL" id="PEYO01000022">
    <property type="protein sequence ID" value="PIU03174.1"/>
    <property type="molecule type" value="Genomic_DNA"/>
</dbReference>
<evidence type="ECO:0000256" key="1">
    <source>
        <dbReference type="ARBA" id="ARBA00007274"/>
    </source>
</evidence>
<gene>
    <name evidence="4" type="ORF">COT44_04750</name>
</gene>
<accession>A0A2M6XBY2</accession>
<dbReference type="Pfam" id="PF00132">
    <property type="entry name" value="Hexapep"/>
    <property type="match status" value="1"/>
</dbReference>
<organism evidence="4 5">
    <name type="scientific">Candidatus Shapirobacteria bacterium CG08_land_8_20_14_0_20_39_18</name>
    <dbReference type="NCBI Taxonomy" id="1974883"/>
    <lineage>
        <taxon>Bacteria</taxon>
        <taxon>Candidatus Shapironibacteriota</taxon>
    </lineage>
</organism>
<dbReference type="InterPro" id="IPR011004">
    <property type="entry name" value="Trimer_LpxA-like_sf"/>
</dbReference>
<name>A0A2M6XBY2_9BACT</name>
<dbReference type="AlphaFoldDB" id="A0A2M6XBY2"/>
<proteinExistence type="inferred from homology"/>
<keyword evidence="4" id="KW-0012">Acyltransferase</keyword>
<dbReference type="InterPro" id="IPR018357">
    <property type="entry name" value="Hexapep_transf_CS"/>
</dbReference>
<dbReference type="Gene3D" id="2.160.10.10">
    <property type="entry name" value="Hexapeptide repeat proteins"/>
    <property type="match status" value="1"/>
</dbReference>
<evidence type="ECO:0000313" key="5">
    <source>
        <dbReference type="Proteomes" id="UP000228996"/>
    </source>
</evidence>
<dbReference type="PANTHER" id="PTHR23416">
    <property type="entry name" value="SIALIC ACID SYNTHASE-RELATED"/>
    <property type="match status" value="1"/>
</dbReference>
<reference evidence="5" key="1">
    <citation type="submission" date="2017-09" db="EMBL/GenBank/DDBJ databases">
        <title>Depth-based differentiation of microbial function through sediment-hosted aquifers and enrichment of novel symbionts in the deep terrestrial subsurface.</title>
        <authorList>
            <person name="Probst A.J."/>
            <person name="Ladd B."/>
            <person name="Jarett J.K."/>
            <person name="Geller-Mcgrath D.E."/>
            <person name="Sieber C.M.K."/>
            <person name="Emerson J.B."/>
            <person name="Anantharaman K."/>
            <person name="Thomas B.C."/>
            <person name="Malmstrom R."/>
            <person name="Stieglmeier M."/>
            <person name="Klingl A."/>
            <person name="Woyke T."/>
            <person name="Ryan C.M."/>
            <person name="Banfield J.F."/>
        </authorList>
    </citation>
    <scope>NUCLEOTIDE SEQUENCE [LARGE SCALE GENOMIC DNA]</scope>
</reference>
<comment type="caution">
    <text evidence="4">The sequence shown here is derived from an EMBL/GenBank/DDBJ whole genome shotgun (WGS) entry which is preliminary data.</text>
</comment>
<dbReference type="GO" id="GO:0005829">
    <property type="term" value="C:cytosol"/>
    <property type="evidence" value="ECO:0007669"/>
    <property type="project" value="TreeGrafter"/>
</dbReference>
<dbReference type="InterPro" id="IPR051159">
    <property type="entry name" value="Hexapeptide_acetyltransf"/>
</dbReference>
<keyword evidence="3" id="KW-0677">Repeat</keyword>
<evidence type="ECO:0000256" key="2">
    <source>
        <dbReference type="ARBA" id="ARBA00022679"/>
    </source>
</evidence>
<dbReference type="PANTHER" id="PTHR23416:SF23">
    <property type="entry name" value="ACETYLTRANSFERASE C18B11.09C-RELATED"/>
    <property type="match status" value="1"/>
</dbReference>
<dbReference type="CDD" id="cd04647">
    <property type="entry name" value="LbH_MAT_like"/>
    <property type="match status" value="1"/>
</dbReference>
<protein>
    <submittedName>
        <fullName evidence="4">Acyltransferase</fullName>
    </submittedName>
</protein>
<sequence length="200" mass="22514">MKIFKDKNGRDLTLNQAWPKIFNRFSNVGLDFELMLLRWVGYIPLHTIRNTVYRLAGMKIGQGSAIHMWANFFNPKNIQIGEDTIIGNHAFLDGRANLVIGNHVDIASEVMIYNSEHDVHHEEMIAIEDSVFIDDYVFIGPRAIVLPGIKIGKGAVIAAAAVVTHDVVPGKIVGGVPAREIGERRIKEYHYRLGRARLFQ</sequence>
<dbReference type="SUPFAM" id="SSF51161">
    <property type="entry name" value="Trimeric LpxA-like enzymes"/>
    <property type="match status" value="1"/>
</dbReference>
<dbReference type="InterPro" id="IPR001451">
    <property type="entry name" value="Hexapep"/>
</dbReference>
<evidence type="ECO:0000313" key="4">
    <source>
        <dbReference type="EMBL" id="PIU03174.1"/>
    </source>
</evidence>
<comment type="similarity">
    <text evidence="1">Belongs to the transferase hexapeptide repeat family.</text>
</comment>
<dbReference type="Proteomes" id="UP000228996">
    <property type="component" value="Unassembled WGS sequence"/>
</dbReference>
<dbReference type="PROSITE" id="PS00101">
    <property type="entry name" value="HEXAPEP_TRANSFERASES"/>
    <property type="match status" value="1"/>
</dbReference>
<evidence type="ECO:0000256" key="3">
    <source>
        <dbReference type="ARBA" id="ARBA00022737"/>
    </source>
</evidence>